<proteinExistence type="predicted"/>
<reference evidence="2 3" key="1">
    <citation type="submission" date="2017-11" db="EMBL/GenBank/DDBJ databases">
        <title>Genome sequence of the oocydin A producing rhizobacterium Serratia plymuthica 4Rx5.</title>
        <authorList>
            <person name="Matilla M.A."/>
            <person name="Udaondo Z."/>
            <person name="Salmond G.P.C."/>
        </authorList>
    </citation>
    <scope>NUCLEOTIDE SEQUENCE [LARGE SCALE GENOMIC DNA]</scope>
    <source>
        <strain evidence="2 3">4Rx5</strain>
    </source>
</reference>
<dbReference type="EMBL" id="PESE01000005">
    <property type="protein sequence ID" value="PYD38036.1"/>
    <property type="molecule type" value="Genomic_DNA"/>
</dbReference>
<protein>
    <recommendedName>
        <fullName evidence="1">Novel STAND NTPase 3 domain-containing protein</fullName>
    </recommendedName>
</protein>
<dbReference type="Pfam" id="PF20720">
    <property type="entry name" value="nSTAND3"/>
    <property type="match status" value="1"/>
</dbReference>
<sequence length="1270" mass="145359">MSIATVGPAKYDFQDLVCIKLALDFYKSGQASLIVEGKGAEDAEISADIDGTRIVYEIQVKGSEEHFGLPLLAECLSHFPAYESTHFFLERLVSDPHRFAVMVMSGRANDSLQKFIPRGQWRGEEHSAVYFTHLDAKLVIDAIQHHAGTLKETNLESGRKKYLTDYITGIEKKSLIAAFKRLIIIDRTTDADLSEACRQILRKDFLVPDDLFDAQINGLRSVIKAGRASQENIMPEFVAKLQENPVESVMPREYSLRGDEDNFLDILKNQHVLLLSGKPRVGKSSVARWIAASYQREGYRVLRTQDADVAERFLLDPVSSHRLVLIDDPLGGAHATNKPHEKWMLLNRVIDSARTGRKVIIAQGQDRLYELNDVIDLSDLLLSGHHWNDLSDTPDSFLLKCWAQYESHIPSEVYQTIAGYISQGRLNIEPGCLSYLAMTYSRLETLASPEKIIRFARKESRDLAKGLVAEGYKRLLLGLAVSTSHLESISDRELAWVLNDESEGSYGLSGNSLGYSLWSREKDQVLPFPDYNPEPELASSDGDNLDRLEKRHILQIDDLERTNFTHPFYRAAAESLLGETGRREFINIERSLRKGIFCLSPSTARASASNLFWIYEQTNVASNKNLIIQLAINGLDSSYPSVRDICFDFLIQQTSTLSSNIQEQLPSWTLKVNTYSHTVLQWENGQPWYPMNSERIISTGWVHEYDKQHVETLLNEIASDFDVTLTSKDAYDIVHHLETSRERLDHKLMAKLLSVNESFIRAMAAKLWMRVNRENDCEILERIFNETNPVVADSVFQSAMKGWHLYSEERQHYVLNALERFASQPAQANVMMQLLVIFEREHATGDAPPWQVFSRLFSITLSSLTANVHLSFSRLAHVVEEAQKEITPFEMMDILTSWVKFLEIQTIYRDGHALNATNALLDIEIPESLQSQRLSLIERLLALRSTCDRMRVIQDLVYAWPQLTTSERAAVSAVIIKASPDHRWILASVLIISHIPRELIEIILPGYEDSALSIESMKSLDPALFEAIALIATHSAPSNIYHINSLLQNALIKMLVMDELSPIAPMAFDYVVTFFKDKEKLLCEVINAADERRLQKIFDYLFYFYVDSNPECMPLVWEMLFIHADEDIACNNWLPKFAKFANRVFNDFNIQEIENFIPQKFINLFLEQSPDTFYYVYPHNFLKGELCEEKDNEIILSESMLSIFIANINDRMAKSPPAHHKTYDHIMDILRKMHASKEVIRVWNEARSNLFNYKRLEPSFPLPDLNDWQY</sequence>
<dbReference type="RefSeq" id="WP_110605932.1">
    <property type="nucleotide sequence ID" value="NZ_PESE01000005.1"/>
</dbReference>
<dbReference type="InterPro" id="IPR049050">
    <property type="entry name" value="nSTAND3"/>
</dbReference>
<evidence type="ECO:0000313" key="2">
    <source>
        <dbReference type="EMBL" id="PYD38036.1"/>
    </source>
</evidence>
<evidence type="ECO:0000313" key="3">
    <source>
        <dbReference type="Proteomes" id="UP000248196"/>
    </source>
</evidence>
<comment type="caution">
    <text evidence="2">The sequence shown here is derived from an EMBL/GenBank/DDBJ whole genome shotgun (WGS) entry which is preliminary data.</text>
</comment>
<evidence type="ECO:0000259" key="1">
    <source>
        <dbReference type="Pfam" id="PF20720"/>
    </source>
</evidence>
<dbReference type="SUPFAM" id="SSF52540">
    <property type="entry name" value="P-loop containing nucleoside triphosphate hydrolases"/>
    <property type="match status" value="1"/>
</dbReference>
<feature type="domain" description="Novel STAND NTPase 3" evidence="1">
    <location>
        <begin position="262"/>
        <end position="361"/>
    </location>
</feature>
<accession>A0A318P2L6</accession>
<dbReference type="Proteomes" id="UP000248196">
    <property type="component" value="Unassembled WGS sequence"/>
</dbReference>
<dbReference type="AlphaFoldDB" id="A0A318P2L6"/>
<name>A0A318P2L6_SERPL</name>
<dbReference type="OrthoDB" id="8421916at2"/>
<dbReference type="InterPro" id="IPR027417">
    <property type="entry name" value="P-loop_NTPase"/>
</dbReference>
<gene>
    <name evidence="2" type="ORF">CT690_17785</name>
</gene>
<organism evidence="2 3">
    <name type="scientific">Serratia plymuthica</name>
    <dbReference type="NCBI Taxonomy" id="82996"/>
    <lineage>
        <taxon>Bacteria</taxon>
        <taxon>Pseudomonadati</taxon>
        <taxon>Pseudomonadota</taxon>
        <taxon>Gammaproteobacteria</taxon>
        <taxon>Enterobacterales</taxon>
        <taxon>Yersiniaceae</taxon>
        <taxon>Serratia</taxon>
    </lineage>
</organism>